<comment type="caution">
    <text evidence="2">The sequence shown here is derived from an EMBL/GenBank/DDBJ whole genome shotgun (WGS) entry which is preliminary data.</text>
</comment>
<dbReference type="Proteomes" id="UP000257109">
    <property type="component" value="Unassembled WGS sequence"/>
</dbReference>
<feature type="region of interest" description="Disordered" evidence="1">
    <location>
        <begin position="1"/>
        <end position="23"/>
    </location>
</feature>
<feature type="non-terminal residue" evidence="2">
    <location>
        <position position="1"/>
    </location>
</feature>
<feature type="compositionally biased region" description="Basic residues" evidence="1">
    <location>
        <begin position="109"/>
        <end position="119"/>
    </location>
</feature>
<evidence type="ECO:0000313" key="2">
    <source>
        <dbReference type="EMBL" id="RDY12507.1"/>
    </source>
</evidence>
<reference evidence="2" key="1">
    <citation type="submission" date="2018-05" db="EMBL/GenBank/DDBJ databases">
        <title>Draft genome of Mucuna pruriens seed.</title>
        <authorList>
            <person name="Nnadi N.E."/>
            <person name="Vos R."/>
            <person name="Hasami M.H."/>
            <person name="Devisetty U.K."/>
            <person name="Aguiy J.C."/>
        </authorList>
    </citation>
    <scope>NUCLEOTIDE SEQUENCE [LARGE SCALE GENOMIC DNA]</scope>
    <source>
        <strain evidence="2">JCA_2017</strain>
    </source>
</reference>
<evidence type="ECO:0000256" key="1">
    <source>
        <dbReference type="SAM" id="MobiDB-lite"/>
    </source>
</evidence>
<keyword evidence="3" id="KW-1185">Reference proteome</keyword>
<feature type="region of interest" description="Disordered" evidence="1">
    <location>
        <begin position="94"/>
        <end position="128"/>
    </location>
</feature>
<dbReference type="EMBL" id="QJKJ01000454">
    <property type="protein sequence ID" value="RDY12507.1"/>
    <property type="molecule type" value="Genomic_DNA"/>
</dbReference>
<dbReference type="AlphaFoldDB" id="A0A371IBT0"/>
<name>A0A371IBT0_MUCPR</name>
<proteinExistence type="predicted"/>
<gene>
    <name evidence="2" type="ORF">CR513_02661</name>
</gene>
<protein>
    <submittedName>
        <fullName evidence="2">Uncharacterized protein</fullName>
    </submittedName>
</protein>
<sequence length="184" mass="21079">MESRLPRGLQKNQTISRKSPCPCPGSTREVNDLIFDNVGRIHGLCLGAARCHRKEGTSHLLPQQKVHKLRKEVPNSRMNLLRPSLGCKKTKTIHAGPHHMANIQDRPRQPKGHQRKRPNRTPGLSSYSRPPALLHEFLHEHIMTIVGTEPSLDEWTMWKWDRGSASLTKRPMLPLFGQTRIRLH</sequence>
<organism evidence="2 3">
    <name type="scientific">Mucuna pruriens</name>
    <name type="common">Velvet bean</name>
    <name type="synonym">Dolichos pruriens</name>
    <dbReference type="NCBI Taxonomy" id="157652"/>
    <lineage>
        <taxon>Eukaryota</taxon>
        <taxon>Viridiplantae</taxon>
        <taxon>Streptophyta</taxon>
        <taxon>Embryophyta</taxon>
        <taxon>Tracheophyta</taxon>
        <taxon>Spermatophyta</taxon>
        <taxon>Magnoliopsida</taxon>
        <taxon>eudicotyledons</taxon>
        <taxon>Gunneridae</taxon>
        <taxon>Pentapetalae</taxon>
        <taxon>rosids</taxon>
        <taxon>fabids</taxon>
        <taxon>Fabales</taxon>
        <taxon>Fabaceae</taxon>
        <taxon>Papilionoideae</taxon>
        <taxon>50 kb inversion clade</taxon>
        <taxon>NPAAA clade</taxon>
        <taxon>indigoferoid/millettioid clade</taxon>
        <taxon>Phaseoleae</taxon>
        <taxon>Mucuna</taxon>
    </lineage>
</organism>
<evidence type="ECO:0000313" key="3">
    <source>
        <dbReference type="Proteomes" id="UP000257109"/>
    </source>
</evidence>
<accession>A0A371IBT0</accession>